<dbReference type="Pfam" id="PF02302">
    <property type="entry name" value="PTS_IIB"/>
    <property type="match status" value="1"/>
</dbReference>
<sequence length="98" mass="10046">MKRVLVVCGNGIASSSIMVSVLSDHLSEIGLEAQIDKASLIDLSGAAGAARINSYDLLLSSTVIDNPDVTIPVIVGIGLLTGIGEEDVLADVDKVLKA</sequence>
<name>C9KLZ3_9FIRM</name>
<keyword evidence="1" id="KW-0808">Transferase</keyword>
<evidence type="ECO:0000313" key="4">
    <source>
        <dbReference type="Proteomes" id="UP000003671"/>
    </source>
</evidence>
<accession>C9KLZ3</accession>
<dbReference type="HOGENOM" id="CLU_159248_3_3_9"/>
<dbReference type="SUPFAM" id="SSF52794">
    <property type="entry name" value="PTS system IIB component-like"/>
    <property type="match status" value="1"/>
</dbReference>
<gene>
    <name evidence="3" type="ORF">MITSMUL_04227</name>
</gene>
<evidence type="ECO:0000256" key="1">
    <source>
        <dbReference type="ARBA" id="ARBA00022679"/>
    </source>
</evidence>
<dbReference type="AlphaFoldDB" id="C9KLZ3"/>
<dbReference type="GO" id="GO:0009401">
    <property type="term" value="P:phosphoenolpyruvate-dependent sugar phosphotransferase system"/>
    <property type="evidence" value="ECO:0007669"/>
    <property type="project" value="InterPro"/>
</dbReference>
<dbReference type="Proteomes" id="UP000003671">
    <property type="component" value="Unassembled WGS sequence"/>
</dbReference>
<dbReference type="InterPro" id="IPR036095">
    <property type="entry name" value="PTS_EIIB-like_sf"/>
</dbReference>
<proteinExistence type="predicted"/>
<dbReference type="GO" id="GO:0008982">
    <property type="term" value="F:protein-N(PI)-phosphohistidine-sugar phosphotransferase activity"/>
    <property type="evidence" value="ECO:0007669"/>
    <property type="project" value="InterPro"/>
</dbReference>
<dbReference type="InterPro" id="IPR003501">
    <property type="entry name" value="PTS_EIIB_2/3"/>
</dbReference>
<organism evidence="3 4">
    <name type="scientific">Mitsuokella multacida DSM 20544</name>
    <dbReference type="NCBI Taxonomy" id="500635"/>
    <lineage>
        <taxon>Bacteria</taxon>
        <taxon>Bacillati</taxon>
        <taxon>Bacillota</taxon>
        <taxon>Negativicutes</taxon>
        <taxon>Selenomonadales</taxon>
        <taxon>Selenomonadaceae</taxon>
        <taxon>Mitsuokella</taxon>
    </lineage>
</organism>
<feature type="domain" description="PTS EIIB type-2" evidence="2">
    <location>
        <begin position="2"/>
        <end position="98"/>
    </location>
</feature>
<comment type="caution">
    <text evidence="3">The sequence shown here is derived from an EMBL/GenBank/DDBJ whole genome shotgun (WGS) entry which is preliminary data.</text>
</comment>
<evidence type="ECO:0000313" key="3">
    <source>
        <dbReference type="EMBL" id="EEX69157.1"/>
    </source>
</evidence>
<dbReference type="InterPro" id="IPR013011">
    <property type="entry name" value="PTS_EIIB_2"/>
</dbReference>
<dbReference type="EMBL" id="ABWK02000012">
    <property type="protein sequence ID" value="EEX69157.1"/>
    <property type="molecule type" value="Genomic_DNA"/>
</dbReference>
<dbReference type="PROSITE" id="PS51099">
    <property type="entry name" value="PTS_EIIB_TYPE_2"/>
    <property type="match status" value="1"/>
</dbReference>
<dbReference type="GeneID" id="93481283"/>
<protein>
    <recommendedName>
        <fullName evidence="2">PTS EIIB type-2 domain-containing protein</fullName>
    </recommendedName>
</protein>
<evidence type="ECO:0000259" key="2">
    <source>
        <dbReference type="PROSITE" id="PS51099"/>
    </source>
</evidence>
<reference evidence="3" key="1">
    <citation type="submission" date="2009-09" db="EMBL/GenBank/DDBJ databases">
        <authorList>
            <person name="Weinstock G."/>
            <person name="Sodergren E."/>
            <person name="Clifton S."/>
            <person name="Fulton L."/>
            <person name="Fulton B."/>
            <person name="Courtney L."/>
            <person name="Fronick C."/>
            <person name="Harrison M."/>
            <person name="Strong C."/>
            <person name="Farmer C."/>
            <person name="Delahaunty K."/>
            <person name="Markovic C."/>
            <person name="Hall O."/>
            <person name="Minx P."/>
            <person name="Tomlinson C."/>
            <person name="Mitreva M."/>
            <person name="Nelson J."/>
            <person name="Hou S."/>
            <person name="Wollam A."/>
            <person name="Pepin K.H."/>
            <person name="Johnson M."/>
            <person name="Bhonagiri V."/>
            <person name="Nash W.E."/>
            <person name="Warren W."/>
            <person name="Chinwalla A."/>
            <person name="Mardis E.R."/>
            <person name="Wilson R.K."/>
        </authorList>
    </citation>
    <scope>NUCLEOTIDE SEQUENCE [LARGE SCALE GENOMIC DNA]</scope>
    <source>
        <strain evidence="3">DSM 20544</strain>
    </source>
</reference>
<dbReference type="RefSeq" id="WP_005840752.1">
    <property type="nucleotide sequence ID" value="NZ_GG697141.2"/>
</dbReference>
<dbReference type="eggNOG" id="COG3414">
    <property type="taxonomic scope" value="Bacteria"/>
</dbReference>
<keyword evidence="4" id="KW-1185">Reference proteome</keyword>
<dbReference type="STRING" id="500635.MITSMUL_04227"/>
<dbReference type="PATRIC" id="fig|500635.8.peg.574"/>
<dbReference type="Gene3D" id="3.40.50.2300">
    <property type="match status" value="1"/>
</dbReference>